<accession>A0A432V4C8</accession>
<reference evidence="1 2" key="1">
    <citation type="submission" date="2018-11" db="EMBL/GenBank/DDBJ databases">
        <title>Pseudaminobacter arsenicus sp. nov., an arsenic-resistant bacterium isolated from arsenic-rich aquifers.</title>
        <authorList>
            <person name="Mu Y."/>
        </authorList>
    </citation>
    <scope>NUCLEOTIDE SEQUENCE [LARGE SCALE GENOMIC DNA]</scope>
    <source>
        <strain evidence="1 2">CB3</strain>
    </source>
</reference>
<dbReference type="EMBL" id="RKST01000014">
    <property type="protein sequence ID" value="RUM97016.1"/>
    <property type="molecule type" value="Genomic_DNA"/>
</dbReference>
<proteinExistence type="predicted"/>
<organism evidence="1 2">
    <name type="scientific">Borborobacter arsenicus</name>
    <dbReference type="NCBI Taxonomy" id="1851146"/>
    <lineage>
        <taxon>Bacteria</taxon>
        <taxon>Pseudomonadati</taxon>
        <taxon>Pseudomonadota</taxon>
        <taxon>Alphaproteobacteria</taxon>
        <taxon>Hyphomicrobiales</taxon>
        <taxon>Phyllobacteriaceae</taxon>
        <taxon>Borborobacter</taxon>
    </lineage>
</organism>
<gene>
    <name evidence="1" type="ORF">EET67_14180</name>
</gene>
<evidence type="ECO:0000313" key="2">
    <source>
        <dbReference type="Proteomes" id="UP000281647"/>
    </source>
</evidence>
<dbReference type="Proteomes" id="UP000281647">
    <property type="component" value="Unassembled WGS sequence"/>
</dbReference>
<keyword evidence="2" id="KW-1185">Reference proteome</keyword>
<evidence type="ECO:0000313" key="1">
    <source>
        <dbReference type="EMBL" id="RUM97016.1"/>
    </source>
</evidence>
<comment type="caution">
    <text evidence="1">The sequence shown here is derived from an EMBL/GenBank/DDBJ whole genome shotgun (WGS) entry which is preliminary data.</text>
</comment>
<dbReference type="InterPro" id="IPR036249">
    <property type="entry name" value="Thioredoxin-like_sf"/>
</dbReference>
<protein>
    <submittedName>
        <fullName evidence="1">Thioredoxin family protein</fullName>
    </submittedName>
</protein>
<dbReference type="RefSeq" id="WP_128627189.1">
    <property type="nucleotide sequence ID" value="NZ_RKST01000014.1"/>
</dbReference>
<dbReference type="SUPFAM" id="SSF52833">
    <property type="entry name" value="Thioredoxin-like"/>
    <property type="match status" value="1"/>
</dbReference>
<sequence>MPQKAVFYHAGCSVCVDAEQRFAHALNPSAYKVEIVHLGQSPERIAEAAASGVKSVPAFVVDGQPYHINFGAALADLGGGA</sequence>
<dbReference type="OrthoDB" id="5402270at2"/>
<dbReference type="AlphaFoldDB" id="A0A432V4C8"/>
<dbReference type="Gene3D" id="3.40.30.10">
    <property type="entry name" value="Glutaredoxin"/>
    <property type="match status" value="1"/>
</dbReference>
<name>A0A432V4C8_9HYPH</name>